<organism evidence="7 8">
    <name type="scientific">Clostridium baratii</name>
    <dbReference type="NCBI Taxonomy" id="1561"/>
    <lineage>
        <taxon>Bacteria</taxon>
        <taxon>Bacillati</taxon>
        <taxon>Bacillota</taxon>
        <taxon>Clostridia</taxon>
        <taxon>Eubacteriales</taxon>
        <taxon>Clostridiaceae</taxon>
        <taxon>Clostridium</taxon>
    </lineage>
</organism>
<accession>A0A174VIV2</accession>
<proteinExistence type="predicted"/>
<gene>
    <name evidence="7" type="primary">ychM</name>
    <name evidence="7" type="ORF">ERS852568_02996</name>
</gene>
<evidence type="ECO:0000256" key="3">
    <source>
        <dbReference type="ARBA" id="ARBA00022989"/>
    </source>
</evidence>
<keyword evidence="3 5" id="KW-1133">Transmembrane helix</keyword>
<evidence type="ECO:0000256" key="4">
    <source>
        <dbReference type="ARBA" id="ARBA00023136"/>
    </source>
</evidence>
<feature type="transmembrane region" description="Helical" evidence="5">
    <location>
        <begin position="225"/>
        <end position="249"/>
    </location>
</feature>
<dbReference type="EMBL" id="CZBO01000016">
    <property type="protein sequence ID" value="CUQ34562.1"/>
    <property type="molecule type" value="Genomic_DNA"/>
</dbReference>
<keyword evidence="4 5" id="KW-0472">Membrane</keyword>
<dbReference type="GO" id="GO:0016020">
    <property type="term" value="C:membrane"/>
    <property type="evidence" value="ECO:0007669"/>
    <property type="project" value="UniProtKB-SubCell"/>
</dbReference>
<evidence type="ECO:0000313" key="7">
    <source>
        <dbReference type="EMBL" id="CUQ34562.1"/>
    </source>
</evidence>
<evidence type="ECO:0000256" key="1">
    <source>
        <dbReference type="ARBA" id="ARBA00004141"/>
    </source>
</evidence>
<feature type="domain" description="SLC26A/SulP transporter" evidence="6">
    <location>
        <begin position="44"/>
        <end position="405"/>
    </location>
</feature>
<protein>
    <submittedName>
        <fullName evidence="7">Low affinity sulphate transporter 3</fullName>
    </submittedName>
</protein>
<feature type="transmembrane region" description="Helical" evidence="5">
    <location>
        <begin position="342"/>
        <end position="360"/>
    </location>
</feature>
<feature type="transmembrane region" description="Helical" evidence="5">
    <location>
        <begin position="312"/>
        <end position="330"/>
    </location>
</feature>
<dbReference type="InterPro" id="IPR001902">
    <property type="entry name" value="SLC26A/SulP_fam"/>
</dbReference>
<evidence type="ECO:0000313" key="8">
    <source>
        <dbReference type="Proteomes" id="UP000095563"/>
    </source>
</evidence>
<evidence type="ECO:0000259" key="6">
    <source>
        <dbReference type="Pfam" id="PF00916"/>
    </source>
</evidence>
<dbReference type="GO" id="GO:0055085">
    <property type="term" value="P:transmembrane transport"/>
    <property type="evidence" value="ECO:0007669"/>
    <property type="project" value="InterPro"/>
</dbReference>
<feature type="transmembrane region" description="Helical" evidence="5">
    <location>
        <begin position="270"/>
        <end position="292"/>
    </location>
</feature>
<name>A0A174VIV2_9CLOT</name>
<feature type="transmembrane region" description="Helical" evidence="5">
    <location>
        <begin position="78"/>
        <end position="111"/>
    </location>
</feature>
<feature type="transmembrane region" description="Helical" evidence="5">
    <location>
        <begin position="43"/>
        <end position="66"/>
    </location>
</feature>
<reference evidence="7 8" key="1">
    <citation type="submission" date="2015-09" db="EMBL/GenBank/DDBJ databases">
        <authorList>
            <consortium name="Pathogen Informatics"/>
        </authorList>
    </citation>
    <scope>NUCLEOTIDE SEQUENCE [LARGE SCALE GENOMIC DNA]</scope>
    <source>
        <strain evidence="7 8">2789STDY5834956</strain>
    </source>
</reference>
<feature type="transmembrane region" description="Helical" evidence="5">
    <location>
        <begin position="118"/>
        <end position="138"/>
    </location>
</feature>
<evidence type="ECO:0000256" key="5">
    <source>
        <dbReference type="SAM" id="Phobius"/>
    </source>
</evidence>
<sequence>MERQVLFITCLFACTGGIFLSMKKPKLFSIVKHRKRELTKDQILKDVIAGIIVAIIALPLSIALGISSGVTPEKGLITAIIAGFFISLLGGSRVQIGGPTGAFVVIVYGIVDKYGLEGLIISTLMAGIMLILFGLFRLGNLIKYIPKSITLGFTLGIAITLLSTQIKDLFGLNIASVPSEFFKKWGTYISNFNSINFVTLLIGVACVLIIVYFPKINKTIPGSLIALIISTLIVTGLSLNVQTIGGAFGEISSSIPSPQLPSLTIDKLKVLFMPAVTIAFLGAIESLLSAVVADGMIDKKHNSNTELIGQGVANIASSLFGGIPATGAIARTAANIKNGGRTPIAGIVHAITLFLIMIIFMPFIKYVPLVALAAILVVVSYNMSEWRECVKIVKNDKLDALELLITFGMTVCFNLVIAIFTAMVIHLVRVKLTNRDRDINNNAEVAC</sequence>
<keyword evidence="2 5" id="KW-0812">Transmembrane</keyword>
<comment type="subcellular location">
    <subcellularLocation>
        <location evidence="1">Membrane</location>
        <topology evidence="1">Multi-pass membrane protein</topology>
    </subcellularLocation>
</comment>
<feature type="transmembrane region" description="Helical" evidence="5">
    <location>
        <begin position="6"/>
        <end position="22"/>
    </location>
</feature>
<dbReference type="InterPro" id="IPR011547">
    <property type="entry name" value="SLC26A/SulP_dom"/>
</dbReference>
<dbReference type="AlphaFoldDB" id="A0A174VIV2"/>
<feature type="transmembrane region" description="Helical" evidence="5">
    <location>
        <begin position="403"/>
        <end position="428"/>
    </location>
</feature>
<dbReference type="Proteomes" id="UP000095563">
    <property type="component" value="Unassembled WGS sequence"/>
</dbReference>
<evidence type="ECO:0000256" key="2">
    <source>
        <dbReference type="ARBA" id="ARBA00022692"/>
    </source>
</evidence>
<dbReference type="PANTHER" id="PTHR11814">
    <property type="entry name" value="SULFATE TRANSPORTER"/>
    <property type="match status" value="1"/>
</dbReference>
<dbReference type="Pfam" id="PF00916">
    <property type="entry name" value="Sulfate_transp"/>
    <property type="match status" value="1"/>
</dbReference>
<feature type="transmembrane region" description="Helical" evidence="5">
    <location>
        <begin position="192"/>
        <end position="213"/>
    </location>
</feature>